<organism evidence="6">
    <name type="scientific">Ananas comosus var. bracteatus</name>
    <name type="common">red pineapple</name>
    <dbReference type="NCBI Taxonomy" id="296719"/>
    <lineage>
        <taxon>Eukaryota</taxon>
        <taxon>Viridiplantae</taxon>
        <taxon>Streptophyta</taxon>
        <taxon>Embryophyta</taxon>
        <taxon>Tracheophyta</taxon>
        <taxon>Spermatophyta</taxon>
        <taxon>Magnoliopsida</taxon>
        <taxon>Liliopsida</taxon>
        <taxon>Poales</taxon>
        <taxon>Bromeliaceae</taxon>
        <taxon>Bromelioideae</taxon>
        <taxon>Ananas</taxon>
    </lineage>
</organism>
<sequence>MEAAILRRALEKLSSHEVTRVITRAESTERDGLIGQLTNIYLAVWTVGWPYWASPKRRELEDACSLTDRLVDLIHNFPHRSHAVTQVRALIPGPNFSHKLRRMKEIIFYFWRDQMIEILYCKSADLLDAKYQGDIDSNLKKLNYMFDQIFGALFSRPVALDCPREWNAPVIPRRSGTLRSASVESEILGRDEDKEKILQIIFSGPSDGLRFVHISGRDGSGKTALAGLVYNDPRVKKYFDCRMWVTTPEDSDIELIVMKIINCVTQLANHTLDLGSLDKLCDYLCQVLRGRRFFLVLDDIWVENESEWETFKPFLSVGEGGSTVIMTTRGRDSVIIESAVPYELEPLPEDVCFDLLVKKAFGTENELDSGIVKKIVELCRSLPIANNMIEQIRHLSLLCDENTRTFLSALSRCPNLQTLLLVKNSKMDELKQKIGITQINDDFFSRLKYLRVLDLHSCAISELPKSIKSLSFLRYLNLSETDIETIPESIGNLQELQILNLSYCKNFHTIPELIGGLQNMLILNLSHCKELCTLHPSITKLRNLETLNLEGCCKLDSLPESMYSLRELRHLNILGCSSLTTIPHQMGRLSNLQTLSRFIVTAERGRKIEELGSLDNLKGALQIENLEKALDPEDAKRAQLNSKGNITSLALYWSWLNFYNDDSEASDRTVQQVLEALQPPPSLEILDIFSYPGTGAPQWMTNGKSTLEYMVEIRLVNLKRLKSLPPLGQFPCLKVIEIRGMNAVTCVDDTFSGNDGTFPKLEKLTFFQLPNLQKWVMEDNQNKFPHLRDLTVAHCPKLKVLHFSCSSLVNLNLLFNQEMLCSTPGALKSFSRSLRKLTIGLCCELVATSTCEALHDLTALEKLEVSECDELISLPQGMRHLTSLRYLTVTNCRNLETLPDWLWNSASRPELFISGCPKLRQLEVPVHYYA</sequence>
<evidence type="ECO:0000259" key="3">
    <source>
        <dbReference type="Pfam" id="PF00931"/>
    </source>
</evidence>
<dbReference type="GO" id="GO:0006952">
    <property type="term" value="P:defense response"/>
    <property type="evidence" value="ECO:0007669"/>
    <property type="project" value="UniProtKB-KW"/>
</dbReference>
<dbReference type="InterPro" id="IPR056789">
    <property type="entry name" value="LRR_R13L1-DRL21"/>
</dbReference>
<dbReference type="PANTHER" id="PTHR47186">
    <property type="entry name" value="LEUCINE-RICH REPEAT-CONTAINING PROTEIN 57"/>
    <property type="match status" value="1"/>
</dbReference>
<name>A0A6V7NWX2_ANACO</name>
<dbReference type="InterPro" id="IPR032675">
    <property type="entry name" value="LRR_dom_sf"/>
</dbReference>
<dbReference type="InterPro" id="IPR055414">
    <property type="entry name" value="LRR_R13L4/SHOC2-like"/>
</dbReference>
<evidence type="ECO:0000256" key="2">
    <source>
        <dbReference type="ARBA" id="ARBA00022737"/>
    </source>
</evidence>
<evidence type="ECO:0000259" key="5">
    <source>
        <dbReference type="Pfam" id="PF25019"/>
    </source>
</evidence>
<protein>
    <submittedName>
        <fullName evidence="6">Uncharacterized protein</fullName>
    </submittedName>
</protein>
<dbReference type="InterPro" id="IPR003591">
    <property type="entry name" value="Leu-rich_rpt_typical-subtyp"/>
</dbReference>
<dbReference type="InterPro" id="IPR002182">
    <property type="entry name" value="NB-ARC"/>
</dbReference>
<dbReference type="PANTHER" id="PTHR47186:SF38">
    <property type="entry name" value="NB-ARC DOMAIN-CONTAINING PROTEIN"/>
    <property type="match status" value="1"/>
</dbReference>
<dbReference type="Pfam" id="PF00931">
    <property type="entry name" value="NB-ARC"/>
    <property type="match status" value="1"/>
</dbReference>
<accession>A0A6V7NWX2</accession>
<gene>
    <name evidence="6" type="ORF">CB5_LOCUS6294</name>
</gene>
<dbReference type="GO" id="GO:0043531">
    <property type="term" value="F:ADP binding"/>
    <property type="evidence" value="ECO:0007669"/>
    <property type="project" value="InterPro"/>
</dbReference>
<dbReference type="Pfam" id="PF23598">
    <property type="entry name" value="LRR_14"/>
    <property type="match status" value="1"/>
</dbReference>
<feature type="domain" description="R13L1/DRL21-like LRR repeat region" evidence="5">
    <location>
        <begin position="608"/>
        <end position="741"/>
    </location>
</feature>
<dbReference type="AlphaFoldDB" id="A0A6V7NWX2"/>
<keyword evidence="1" id="KW-0433">Leucine-rich repeat</keyword>
<dbReference type="Pfam" id="PF25019">
    <property type="entry name" value="LRR_R13L1-DRL21"/>
    <property type="match status" value="1"/>
</dbReference>
<dbReference type="Gene3D" id="3.80.10.10">
    <property type="entry name" value="Ribonuclease Inhibitor"/>
    <property type="match status" value="3"/>
</dbReference>
<dbReference type="Gene3D" id="3.40.50.300">
    <property type="entry name" value="P-loop containing nucleotide triphosphate hydrolases"/>
    <property type="match status" value="1"/>
</dbReference>
<dbReference type="InterPro" id="IPR027417">
    <property type="entry name" value="P-loop_NTPase"/>
</dbReference>
<dbReference type="PRINTS" id="PR00364">
    <property type="entry name" value="DISEASERSIST"/>
</dbReference>
<keyword evidence="2" id="KW-0677">Repeat</keyword>
<dbReference type="SMART" id="SM00369">
    <property type="entry name" value="LRR_TYP"/>
    <property type="match status" value="4"/>
</dbReference>
<dbReference type="EMBL" id="LR862142">
    <property type="protein sequence ID" value="CAD1823083.1"/>
    <property type="molecule type" value="Genomic_DNA"/>
</dbReference>
<proteinExistence type="predicted"/>
<reference evidence="6" key="1">
    <citation type="submission" date="2020-07" db="EMBL/GenBank/DDBJ databases">
        <authorList>
            <person name="Lin J."/>
        </authorList>
    </citation>
    <scope>NUCLEOTIDE SEQUENCE</scope>
</reference>
<evidence type="ECO:0000259" key="4">
    <source>
        <dbReference type="Pfam" id="PF23598"/>
    </source>
</evidence>
<feature type="domain" description="NB-ARC" evidence="3">
    <location>
        <begin position="191"/>
        <end position="364"/>
    </location>
</feature>
<evidence type="ECO:0000256" key="1">
    <source>
        <dbReference type="ARBA" id="ARBA00022614"/>
    </source>
</evidence>
<evidence type="ECO:0000313" key="6">
    <source>
        <dbReference type="EMBL" id="CAD1823083.1"/>
    </source>
</evidence>
<dbReference type="SUPFAM" id="SSF52047">
    <property type="entry name" value="RNI-like"/>
    <property type="match status" value="2"/>
</dbReference>
<feature type="domain" description="Disease resistance R13L4/SHOC-2-like LRR" evidence="4">
    <location>
        <begin position="444"/>
        <end position="531"/>
    </location>
</feature>
<dbReference type="SUPFAM" id="SSF52540">
    <property type="entry name" value="P-loop containing nucleoside triphosphate hydrolases"/>
    <property type="match status" value="1"/>
</dbReference>